<dbReference type="EMBL" id="HBUF01180484">
    <property type="protein sequence ID" value="CAG6655193.1"/>
    <property type="molecule type" value="Transcribed_RNA"/>
</dbReference>
<name>A0A8D8RPE4_9HEMI</name>
<sequence length="102" mass="12046">MTFLSRLRFEPALTGLYQPDALYNNRGTIQRMTHWVHKFICQLKVNLVCKWSEESTNGPRTTQENWGYCDFGPSLNLWSGPRRHEIKNLNANLFFYTIKKCC</sequence>
<evidence type="ECO:0000313" key="1">
    <source>
        <dbReference type="EMBL" id="CAG6655193.1"/>
    </source>
</evidence>
<proteinExistence type="predicted"/>
<accession>A0A8D8RPE4</accession>
<organism evidence="1">
    <name type="scientific">Cacopsylla melanoneura</name>
    <dbReference type="NCBI Taxonomy" id="428564"/>
    <lineage>
        <taxon>Eukaryota</taxon>
        <taxon>Metazoa</taxon>
        <taxon>Ecdysozoa</taxon>
        <taxon>Arthropoda</taxon>
        <taxon>Hexapoda</taxon>
        <taxon>Insecta</taxon>
        <taxon>Pterygota</taxon>
        <taxon>Neoptera</taxon>
        <taxon>Paraneoptera</taxon>
        <taxon>Hemiptera</taxon>
        <taxon>Sternorrhyncha</taxon>
        <taxon>Psylloidea</taxon>
        <taxon>Psyllidae</taxon>
        <taxon>Psyllinae</taxon>
        <taxon>Cacopsylla</taxon>
    </lineage>
</organism>
<protein>
    <submittedName>
        <fullName evidence="1">Uncharacterized protein</fullName>
    </submittedName>
</protein>
<reference evidence="1" key="1">
    <citation type="submission" date="2021-05" db="EMBL/GenBank/DDBJ databases">
        <authorList>
            <person name="Alioto T."/>
            <person name="Alioto T."/>
            <person name="Gomez Garrido J."/>
        </authorList>
    </citation>
    <scope>NUCLEOTIDE SEQUENCE</scope>
</reference>
<dbReference type="AlphaFoldDB" id="A0A8D8RPE4"/>